<keyword evidence="2" id="KW-1185">Reference proteome</keyword>
<evidence type="ECO:0000313" key="1">
    <source>
        <dbReference type="EMBL" id="CRL08697.1"/>
    </source>
</evidence>
<gene>
    <name evidence="1" type="ORF">CLUMA_CG021513</name>
</gene>
<reference evidence="1 2" key="1">
    <citation type="submission" date="2015-04" db="EMBL/GenBank/DDBJ databases">
        <authorList>
            <person name="Syromyatnikov M.Y."/>
            <person name="Popov V.N."/>
        </authorList>
    </citation>
    <scope>NUCLEOTIDE SEQUENCE [LARGE SCALE GENOMIC DNA]</scope>
</reference>
<organism evidence="1 2">
    <name type="scientific">Clunio marinus</name>
    <dbReference type="NCBI Taxonomy" id="568069"/>
    <lineage>
        <taxon>Eukaryota</taxon>
        <taxon>Metazoa</taxon>
        <taxon>Ecdysozoa</taxon>
        <taxon>Arthropoda</taxon>
        <taxon>Hexapoda</taxon>
        <taxon>Insecta</taxon>
        <taxon>Pterygota</taxon>
        <taxon>Neoptera</taxon>
        <taxon>Endopterygota</taxon>
        <taxon>Diptera</taxon>
        <taxon>Nematocera</taxon>
        <taxon>Chironomoidea</taxon>
        <taxon>Chironomidae</taxon>
        <taxon>Clunio</taxon>
    </lineage>
</organism>
<sequence>MWNGSGAHTKLLDAKGKYLKFLELMLRNNDLVVVRSKDIDIYYFPVRNVLKKKLSDKIAVEVVGTLSKVDRAQNT</sequence>
<accession>A0A1J1JC79</accession>
<evidence type="ECO:0000313" key="2">
    <source>
        <dbReference type="Proteomes" id="UP000183832"/>
    </source>
</evidence>
<protein>
    <submittedName>
        <fullName evidence="1">CLUMA_CG021513, isoform A</fullName>
    </submittedName>
</protein>
<dbReference type="EMBL" id="CVRI01000075">
    <property type="protein sequence ID" value="CRL08697.1"/>
    <property type="molecule type" value="Genomic_DNA"/>
</dbReference>
<proteinExistence type="predicted"/>
<name>A0A1J1JC79_9DIPT</name>
<dbReference type="Proteomes" id="UP000183832">
    <property type="component" value="Unassembled WGS sequence"/>
</dbReference>
<dbReference type="AlphaFoldDB" id="A0A1J1JC79"/>